<dbReference type="AlphaFoldDB" id="A0A7W4Z770"/>
<dbReference type="RefSeq" id="WP_281388679.1">
    <property type="nucleotide sequence ID" value="NZ_JACHWY010000004.1"/>
</dbReference>
<dbReference type="EMBL" id="JACHWY010000004">
    <property type="protein sequence ID" value="MBB3048962.1"/>
    <property type="molecule type" value="Genomic_DNA"/>
</dbReference>
<dbReference type="Proteomes" id="UP000537130">
    <property type="component" value="Unassembled WGS sequence"/>
</dbReference>
<gene>
    <name evidence="1" type="ORF">FHR99_003236</name>
</gene>
<evidence type="ECO:0000313" key="1">
    <source>
        <dbReference type="EMBL" id="MBB3048962.1"/>
    </source>
</evidence>
<keyword evidence="2" id="KW-1185">Reference proteome</keyword>
<protein>
    <submittedName>
        <fullName evidence="1">Uncharacterized protein</fullName>
    </submittedName>
</protein>
<evidence type="ECO:0000313" key="2">
    <source>
        <dbReference type="Proteomes" id="UP000537130"/>
    </source>
</evidence>
<accession>A0A7W4Z770</accession>
<name>A0A7W4Z770_9GAMM</name>
<organism evidence="1 2">
    <name type="scientific">Litorivivens lipolytica</name>
    <dbReference type="NCBI Taxonomy" id="1524264"/>
    <lineage>
        <taxon>Bacteria</taxon>
        <taxon>Pseudomonadati</taxon>
        <taxon>Pseudomonadota</taxon>
        <taxon>Gammaproteobacteria</taxon>
        <taxon>Litorivivens</taxon>
    </lineage>
</organism>
<comment type="caution">
    <text evidence="1">The sequence shown here is derived from an EMBL/GenBank/DDBJ whole genome shotgun (WGS) entry which is preliminary data.</text>
</comment>
<sequence length="40" mass="4566">MNFITQDYSVKGVVLMATVTVKSSCDHFNMAIDYRWLAPL</sequence>
<reference evidence="1 2" key="1">
    <citation type="submission" date="2020-08" db="EMBL/GenBank/DDBJ databases">
        <title>Genomic Encyclopedia of Type Strains, Phase III (KMG-III): the genomes of soil and plant-associated and newly described type strains.</title>
        <authorList>
            <person name="Whitman W."/>
        </authorList>
    </citation>
    <scope>NUCLEOTIDE SEQUENCE [LARGE SCALE GENOMIC DNA]</scope>
    <source>
        <strain evidence="1 2">CECT 8654</strain>
    </source>
</reference>
<proteinExistence type="predicted"/>